<dbReference type="Proteomes" id="UP000215043">
    <property type="component" value="Chromosome"/>
</dbReference>
<evidence type="ECO:0000313" key="3">
    <source>
        <dbReference type="Proteomes" id="UP000215043"/>
    </source>
</evidence>
<dbReference type="AlphaFoldDB" id="A0A223RWL3"/>
<name>A0A223RWL3_9ACTN</name>
<reference evidence="2 3" key="1">
    <citation type="submission" date="2017-08" db="EMBL/GenBank/DDBJ databases">
        <title>The complete genome sequence of moderately halophilic actinomycete Actinopolyspora erythraea YIM 90600, the producer of novel erythromycin, novel actinopolysporins A-C and tubercidin.</title>
        <authorList>
            <person name="Yin M."/>
            <person name="Tang S."/>
        </authorList>
    </citation>
    <scope>NUCLEOTIDE SEQUENCE [LARGE SCALE GENOMIC DNA]</scope>
    <source>
        <strain evidence="2 3">YIM 90600</strain>
    </source>
</reference>
<organism evidence="2 3">
    <name type="scientific">Actinopolyspora erythraea</name>
    <dbReference type="NCBI Taxonomy" id="414996"/>
    <lineage>
        <taxon>Bacteria</taxon>
        <taxon>Bacillati</taxon>
        <taxon>Actinomycetota</taxon>
        <taxon>Actinomycetes</taxon>
        <taxon>Actinopolysporales</taxon>
        <taxon>Actinopolysporaceae</taxon>
        <taxon>Actinopolyspora</taxon>
    </lineage>
</organism>
<dbReference type="OrthoDB" id="3693730at2"/>
<protein>
    <submittedName>
        <fullName evidence="2">Uncharacterized protein</fullName>
    </submittedName>
</protein>
<proteinExistence type="predicted"/>
<dbReference type="KEGG" id="aey:CDG81_20500"/>
<dbReference type="EMBL" id="CP022752">
    <property type="protein sequence ID" value="ASU80258.1"/>
    <property type="molecule type" value="Genomic_DNA"/>
</dbReference>
<evidence type="ECO:0000256" key="1">
    <source>
        <dbReference type="SAM" id="MobiDB-lite"/>
    </source>
</evidence>
<gene>
    <name evidence="2" type="ORF">CDG81_20500</name>
</gene>
<sequence>MSGFWTHLIVALAAGVLGTLLGLMSRRSPSAPPVDGEPAPPTSTPATAGGTALELVLAEHRDKWLCELNRCEQAVHRAVRAADAVSSLPARQGLRQVVHRMDAELPTVRALVQLARELDNGGAMAAGADSTRSVALERVHGGVTVAVSRFTALGDQLAGVVAELAAGADQQQAQRRVAALRESFPLLPAMSAILAGKAVGDGTSETNDPAALVDVPA</sequence>
<feature type="region of interest" description="Disordered" evidence="1">
    <location>
        <begin position="27"/>
        <end position="48"/>
    </location>
</feature>
<evidence type="ECO:0000313" key="2">
    <source>
        <dbReference type="EMBL" id="ASU80258.1"/>
    </source>
</evidence>
<accession>A0A223RWL3</accession>
<dbReference type="RefSeq" id="WP_052427799.1">
    <property type="nucleotide sequence ID" value="NZ_CP022752.1"/>
</dbReference>